<name>A0A167DV37_9BACL</name>
<protein>
    <submittedName>
        <fullName evidence="1">Uncharacterized protein</fullName>
    </submittedName>
</protein>
<dbReference type="Proteomes" id="UP000077134">
    <property type="component" value="Unassembled WGS sequence"/>
</dbReference>
<dbReference type="STRING" id="1763538.LPB68_01620"/>
<evidence type="ECO:0000313" key="2">
    <source>
        <dbReference type="Proteomes" id="UP000077134"/>
    </source>
</evidence>
<organism evidence="1 2">
    <name type="scientific">Paenibacillus crassostreae</name>
    <dbReference type="NCBI Taxonomy" id="1763538"/>
    <lineage>
        <taxon>Bacteria</taxon>
        <taxon>Bacillati</taxon>
        <taxon>Bacillota</taxon>
        <taxon>Bacilli</taxon>
        <taxon>Bacillales</taxon>
        <taxon>Paenibacillaceae</taxon>
        <taxon>Paenibacillus</taxon>
    </lineage>
</organism>
<gene>
    <name evidence="1" type="ORF">PNBC_12335</name>
</gene>
<dbReference type="RefSeq" id="WP_068658489.1">
    <property type="nucleotide sequence ID" value="NZ_CP017770.1"/>
</dbReference>
<reference evidence="1 2" key="1">
    <citation type="submission" date="2016-02" db="EMBL/GenBank/DDBJ databases">
        <title>Paenibacillus sp. LPB0068, isolated from Crassostrea gigas.</title>
        <authorList>
            <person name="Shin S.-K."/>
            <person name="Yi H."/>
        </authorList>
    </citation>
    <scope>NUCLEOTIDE SEQUENCE [LARGE SCALE GENOMIC DNA]</scope>
    <source>
        <strain evidence="1 2">LPB0068</strain>
    </source>
</reference>
<proteinExistence type="predicted"/>
<comment type="caution">
    <text evidence="1">The sequence shown here is derived from an EMBL/GenBank/DDBJ whole genome shotgun (WGS) entry which is preliminary data.</text>
</comment>
<evidence type="ECO:0000313" key="1">
    <source>
        <dbReference type="EMBL" id="OAB74812.1"/>
    </source>
</evidence>
<sequence>MKVIVVNKELQVNAVKIISIAGSSVFLVGDSQTINCSSIYDHIMEYSMSAAGCNSGDTISNTLSTKGN</sequence>
<dbReference type="AlphaFoldDB" id="A0A167DV37"/>
<accession>A0A167DV37</accession>
<keyword evidence="2" id="KW-1185">Reference proteome</keyword>
<dbReference type="EMBL" id="LSFN01000014">
    <property type="protein sequence ID" value="OAB74812.1"/>
    <property type="molecule type" value="Genomic_DNA"/>
</dbReference>
<dbReference type="KEGG" id="pcx:LPB68_01620"/>